<dbReference type="Gene3D" id="3.40.50.1820">
    <property type="entry name" value="alpha/beta hydrolase"/>
    <property type="match status" value="1"/>
</dbReference>
<dbReference type="GO" id="GO:0052689">
    <property type="term" value="F:carboxylic ester hydrolase activity"/>
    <property type="evidence" value="ECO:0007669"/>
    <property type="project" value="TreeGrafter"/>
</dbReference>
<dbReference type="PANTHER" id="PTHR43265:SF1">
    <property type="entry name" value="ESTERASE ESTD"/>
    <property type="match status" value="1"/>
</dbReference>
<sequence>MKLSIKSSILIILAIFTLTFSIYGNCKGNCKGGCKDNNIIGAWEGILDVSGTKLRLVFNINKDSSGNFISTMDSPDQGAIGIKVDSAILDNDKIILKIISINGTYEGNICKEKKSIEGMWKQGNHSFPLNLKKTEKKITFKRPQEPKKPYPYIDENVSFENKSAGITLAGTLTLPTSGKPFPAVILITGSGPQDRDETVFNHRPFLILADYLSRKGIAVLRFDDRGVGKSTGDFSKATSPEFATDVVSGIEYLKGRKDIDSHKIGLLGHSEGGLIAPMIAAKNKDVAFIVLMAGPGLPGDEILDLQSRLIAKVSGVSEKDIEESMTINNKIYTVIKTENDSVKACNDIKTILNTYINELNDKEKKEIGDKDKFIEKQIATITSPWFRYFVKYDPRPALIKVKCPVLAINGEMDLQVSPKENLKAIKNALKEGKNSDFTIKELKNLNHLFQTAKTGSPSEYINIEETISPVALKIIGDWIVKRVR</sequence>
<evidence type="ECO:0000313" key="3">
    <source>
        <dbReference type="Proteomes" id="UP000271125"/>
    </source>
</evidence>
<feature type="domain" description="Xaa-Pro dipeptidyl-peptidase-like" evidence="1">
    <location>
        <begin position="165"/>
        <end position="427"/>
    </location>
</feature>
<evidence type="ECO:0000313" key="2">
    <source>
        <dbReference type="EMBL" id="RKX72204.1"/>
    </source>
</evidence>
<dbReference type="InterPro" id="IPR029058">
    <property type="entry name" value="AB_hydrolase_fold"/>
</dbReference>
<name>A0A660SN30_UNCT6</name>
<reference evidence="2 3" key="1">
    <citation type="submission" date="2018-06" db="EMBL/GenBank/DDBJ databases">
        <title>Extensive metabolic versatility and redundancy in microbially diverse, dynamic hydrothermal sediments.</title>
        <authorList>
            <person name="Dombrowski N."/>
            <person name="Teske A."/>
            <person name="Baker B.J."/>
        </authorList>
    </citation>
    <scope>NUCLEOTIDE SEQUENCE [LARGE SCALE GENOMIC DNA]</scope>
    <source>
        <strain evidence="2">B10_G13</strain>
    </source>
</reference>
<keyword evidence="2" id="KW-0378">Hydrolase</keyword>
<dbReference type="EMBL" id="QNBD01000040">
    <property type="protein sequence ID" value="RKX72204.1"/>
    <property type="molecule type" value="Genomic_DNA"/>
</dbReference>
<dbReference type="AlphaFoldDB" id="A0A660SN30"/>
<accession>A0A660SN30</accession>
<comment type="caution">
    <text evidence="2">The sequence shown here is derived from an EMBL/GenBank/DDBJ whole genome shotgun (WGS) entry which is preliminary data.</text>
</comment>
<protein>
    <submittedName>
        <fullName evidence="2">Alpha/beta hydrolase</fullName>
    </submittedName>
</protein>
<proteinExistence type="predicted"/>
<dbReference type="Proteomes" id="UP000271125">
    <property type="component" value="Unassembled WGS sequence"/>
</dbReference>
<dbReference type="PANTHER" id="PTHR43265">
    <property type="entry name" value="ESTERASE ESTD"/>
    <property type="match status" value="1"/>
</dbReference>
<gene>
    <name evidence="2" type="ORF">DRP43_01305</name>
</gene>
<evidence type="ECO:0000259" key="1">
    <source>
        <dbReference type="Pfam" id="PF02129"/>
    </source>
</evidence>
<dbReference type="InterPro" id="IPR000383">
    <property type="entry name" value="Xaa-Pro-like_dom"/>
</dbReference>
<organism evidence="2 3">
    <name type="scientific">candidate division TA06 bacterium</name>
    <dbReference type="NCBI Taxonomy" id="2250710"/>
    <lineage>
        <taxon>Bacteria</taxon>
        <taxon>Bacteria division TA06</taxon>
    </lineage>
</organism>
<dbReference type="SUPFAM" id="SSF53474">
    <property type="entry name" value="alpha/beta-Hydrolases"/>
    <property type="match status" value="1"/>
</dbReference>
<dbReference type="InterPro" id="IPR053145">
    <property type="entry name" value="AB_hydrolase_Est10"/>
</dbReference>
<dbReference type="Pfam" id="PF02129">
    <property type="entry name" value="Peptidase_S15"/>
    <property type="match status" value="1"/>
</dbReference>